<dbReference type="PANTHER" id="PTHR10381:SF70">
    <property type="entry name" value="ATP-DEPENDENT CLP PROTEASE PROTEOLYTIC SUBUNIT"/>
    <property type="match status" value="1"/>
</dbReference>
<dbReference type="InterPro" id="IPR023562">
    <property type="entry name" value="ClpP/TepA"/>
</dbReference>
<dbReference type="GO" id="GO:0004252">
    <property type="term" value="F:serine-type endopeptidase activity"/>
    <property type="evidence" value="ECO:0007669"/>
    <property type="project" value="InterPro"/>
</dbReference>
<dbReference type="Gene3D" id="3.90.226.10">
    <property type="entry name" value="2-enoyl-CoA Hydratase, Chain A, domain 1"/>
    <property type="match status" value="1"/>
</dbReference>
<dbReference type="PRINTS" id="PR00127">
    <property type="entry name" value="CLPPROTEASEP"/>
</dbReference>
<keyword evidence="4 7" id="KW-0378">Hydrolase</keyword>
<dbReference type="SUPFAM" id="SSF52096">
    <property type="entry name" value="ClpP/crotonase"/>
    <property type="match status" value="1"/>
</dbReference>
<dbReference type="AlphaFoldDB" id="A0A852X2Q3"/>
<gene>
    <name evidence="7" type="ORF">BJY28_001805</name>
</gene>
<dbReference type="GO" id="GO:0051117">
    <property type="term" value="F:ATPase binding"/>
    <property type="evidence" value="ECO:0007669"/>
    <property type="project" value="TreeGrafter"/>
</dbReference>
<keyword evidence="5" id="KW-0720">Serine protease</keyword>
<dbReference type="GO" id="GO:0006515">
    <property type="term" value="P:protein quality control for misfolded or incompletely synthesized proteins"/>
    <property type="evidence" value="ECO:0007669"/>
    <property type="project" value="TreeGrafter"/>
</dbReference>
<evidence type="ECO:0000256" key="2">
    <source>
        <dbReference type="ARBA" id="ARBA00022490"/>
    </source>
</evidence>
<organism evidence="7 8">
    <name type="scientific">Janibacter alkaliphilus</name>
    <dbReference type="NCBI Taxonomy" id="1069963"/>
    <lineage>
        <taxon>Bacteria</taxon>
        <taxon>Bacillati</taxon>
        <taxon>Actinomycetota</taxon>
        <taxon>Actinomycetes</taxon>
        <taxon>Micrococcales</taxon>
        <taxon>Intrasporangiaceae</taxon>
        <taxon>Janibacter</taxon>
    </lineage>
</organism>
<dbReference type="Proteomes" id="UP000592181">
    <property type="component" value="Unassembled WGS sequence"/>
</dbReference>
<sequence>MTTTPLHPSLDSRIQDELFFRRIVVLDGELDDSGGTRLISQLWVLAQQDSRKDVQLWISSPGGSVPAMMAIADTMDALPCRVSTLAMGMAASAGQFLLTAGEPGLRYALPHSRVLLHQGSAGFGGSAADIELQAEDLRALIDEVMRITATRTGQPFERVFEDAKRDRWFSAEAAREYGFLDHVVSDFGQIGAAA</sequence>
<accession>A0A852X2Q3</accession>
<dbReference type="EMBL" id="JACBZX010000001">
    <property type="protein sequence ID" value="NYG37336.1"/>
    <property type="molecule type" value="Genomic_DNA"/>
</dbReference>
<evidence type="ECO:0000256" key="4">
    <source>
        <dbReference type="ARBA" id="ARBA00022801"/>
    </source>
</evidence>
<evidence type="ECO:0000256" key="1">
    <source>
        <dbReference type="ARBA" id="ARBA00007039"/>
    </source>
</evidence>
<evidence type="ECO:0000313" key="8">
    <source>
        <dbReference type="Proteomes" id="UP000592181"/>
    </source>
</evidence>
<evidence type="ECO:0000313" key="7">
    <source>
        <dbReference type="EMBL" id="NYG37336.1"/>
    </source>
</evidence>
<dbReference type="PANTHER" id="PTHR10381">
    <property type="entry name" value="ATP-DEPENDENT CLP PROTEASE PROTEOLYTIC SUBUNIT"/>
    <property type="match status" value="1"/>
</dbReference>
<evidence type="ECO:0000256" key="3">
    <source>
        <dbReference type="ARBA" id="ARBA00022670"/>
    </source>
</evidence>
<dbReference type="GO" id="GO:0004176">
    <property type="term" value="F:ATP-dependent peptidase activity"/>
    <property type="evidence" value="ECO:0007669"/>
    <property type="project" value="InterPro"/>
</dbReference>
<evidence type="ECO:0000256" key="6">
    <source>
        <dbReference type="RuleBase" id="RU003567"/>
    </source>
</evidence>
<evidence type="ECO:0000256" key="5">
    <source>
        <dbReference type="ARBA" id="ARBA00022825"/>
    </source>
</evidence>
<comment type="similarity">
    <text evidence="1 6">Belongs to the peptidase S14 family.</text>
</comment>
<protein>
    <recommendedName>
        <fullName evidence="6">ATP-dependent Clp protease proteolytic subunit</fullName>
    </recommendedName>
</protein>
<dbReference type="InterPro" id="IPR001907">
    <property type="entry name" value="ClpP"/>
</dbReference>
<dbReference type="RefSeq" id="WP_179462714.1">
    <property type="nucleotide sequence ID" value="NZ_JACBZX010000001.1"/>
</dbReference>
<reference evidence="7 8" key="1">
    <citation type="submission" date="2020-07" db="EMBL/GenBank/DDBJ databases">
        <title>Sequencing the genomes of 1000 actinobacteria strains.</title>
        <authorList>
            <person name="Klenk H.-P."/>
        </authorList>
    </citation>
    <scope>NUCLEOTIDE SEQUENCE [LARGE SCALE GENOMIC DNA]</scope>
    <source>
        <strain evidence="7 8">DSM 24723</strain>
    </source>
</reference>
<keyword evidence="2" id="KW-0963">Cytoplasm</keyword>
<dbReference type="InterPro" id="IPR029045">
    <property type="entry name" value="ClpP/crotonase-like_dom_sf"/>
</dbReference>
<dbReference type="GO" id="GO:0009368">
    <property type="term" value="C:endopeptidase Clp complex"/>
    <property type="evidence" value="ECO:0007669"/>
    <property type="project" value="TreeGrafter"/>
</dbReference>
<name>A0A852X2Q3_9MICO</name>
<comment type="caution">
    <text evidence="7">The sequence shown here is derived from an EMBL/GenBank/DDBJ whole genome shotgun (WGS) entry which is preliminary data.</text>
</comment>
<dbReference type="CDD" id="cd07017">
    <property type="entry name" value="S14_ClpP_2"/>
    <property type="match status" value="1"/>
</dbReference>
<proteinExistence type="inferred from homology"/>
<keyword evidence="8" id="KW-1185">Reference proteome</keyword>
<keyword evidence="3 7" id="KW-0645">Protease</keyword>
<dbReference type="Pfam" id="PF00574">
    <property type="entry name" value="CLP_protease"/>
    <property type="match status" value="1"/>
</dbReference>